<evidence type="ECO:0000256" key="3">
    <source>
        <dbReference type="PROSITE-ProRule" id="PRU00023"/>
    </source>
</evidence>
<keyword evidence="5" id="KW-1185">Reference proteome</keyword>
<dbReference type="PROSITE" id="PS50297">
    <property type="entry name" value="ANK_REP_REGION"/>
    <property type="match status" value="2"/>
</dbReference>
<evidence type="ECO:0000256" key="2">
    <source>
        <dbReference type="ARBA" id="ARBA00023043"/>
    </source>
</evidence>
<feature type="repeat" description="ANK" evidence="3">
    <location>
        <begin position="155"/>
        <end position="187"/>
    </location>
</feature>
<comment type="caution">
    <text evidence="4">The sequence shown here is derived from an EMBL/GenBank/DDBJ whole genome shotgun (WGS) entry which is preliminary data.</text>
</comment>
<proteinExistence type="predicted"/>
<organism evidence="4 5">
    <name type="scientific">Zophobas morio</name>
    <dbReference type="NCBI Taxonomy" id="2755281"/>
    <lineage>
        <taxon>Eukaryota</taxon>
        <taxon>Metazoa</taxon>
        <taxon>Ecdysozoa</taxon>
        <taxon>Arthropoda</taxon>
        <taxon>Hexapoda</taxon>
        <taxon>Insecta</taxon>
        <taxon>Pterygota</taxon>
        <taxon>Neoptera</taxon>
        <taxon>Endopterygota</taxon>
        <taxon>Coleoptera</taxon>
        <taxon>Polyphaga</taxon>
        <taxon>Cucujiformia</taxon>
        <taxon>Tenebrionidae</taxon>
        <taxon>Zophobas</taxon>
    </lineage>
</organism>
<keyword evidence="2 3" id="KW-0040">ANK repeat</keyword>
<dbReference type="SUPFAM" id="SSF48403">
    <property type="entry name" value="Ankyrin repeat"/>
    <property type="match status" value="1"/>
</dbReference>
<feature type="repeat" description="ANK" evidence="3">
    <location>
        <begin position="52"/>
        <end position="84"/>
    </location>
</feature>
<dbReference type="Proteomes" id="UP001168821">
    <property type="component" value="Unassembled WGS sequence"/>
</dbReference>
<accession>A0AA38MH22</accession>
<evidence type="ECO:0000313" key="4">
    <source>
        <dbReference type="EMBL" id="KAJ3656151.1"/>
    </source>
</evidence>
<dbReference type="EMBL" id="JALNTZ010000004">
    <property type="protein sequence ID" value="KAJ3656151.1"/>
    <property type="molecule type" value="Genomic_DNA"/>
</dbReference>
<dbReference type="PANTHER" id="PTHR24171:SF9">
    <property type="entry name" value="ANKYRIN REPEAT DOMAIN-CONTAINING PROTEIN 39"/>
    <property type="match status" value="1"/>
</dbReference>
<keyword evidence="1" id="KW-0677">Repeat</keyword>
<dbReference type="PROSITE" id="PS50088">
    <property type="entry name" value="ANK_REPEAT"/>
    <property type="match status" value="2"/>
</dbReference>
<dbReference type="PANTHER" id="PTHR24171">
    <property type="entry name" value="ANKYRIN REPEAT DOMAIN-CONTAINING PROTEIN 39-RELATED"/>
    <property type="match status" value="1"/>
</dbReference>
<gene>
    <name evidence="4" type="ORF">Zmor_015248</name>
</gene>
<reference evidence="4" key="1">
    <citation type="journal article" date="2023" name="G3 (Bethesda)">
        <title>Whole genome assemblies of Zophobas morio and Tenebrio molitor.</title>
        <authorList>
            <person name="Kaur S."/>
            <person name="Stinson S.A."/>
            <person name="diCenzo G.C."/>
        </authorList>
    </citation>
    <scope>NUCLEOTIDE SEQUENCE</scope>
    <source>
        <strain evidence="4">QUZm001</strain>
    </source>
</reference>
<dbReference type="InterPro" id="IPR002110">
    <property type="entry name" value="Ankyrin_rpt"/>
</dbReference>
<name>A0AA38MH22_9CUCU</name>
<protein>
    <submittedName>
        <fullName evidence="4">Uncharacterized protein</fullName>
    </submittedName>
</protein>
<evidence type="ECO:0000313" key="5">
    <source>
        <dbReference type="Proteomes" id="UP001168821"/>
    </source>
</evidence>
<dbReference type="SMART" id="SM00248">
    <property type="entry name" value="ANK"/>
    <property type="match status" value="5"/>
</dbReference>
<dbReference type="Pfam" id="PF12796">
    <property type="entry name" value="Ank_2"/>
    <property type="match status" value="2"/>
</dbReference>
<dbReference type="InterPro" id="IPR036770">
    <property type="entry name" value="Ankyrin_rpt-contain_sf"/>
</dbReference>
<dbReference type="Gene3D" id="1.25.40.20">
    <property type="entry name" value="Ankyrin repeat-containing domain"/>
    <property type="match status" value="2"/>
</dbReference>
<dbReference type="AlphaFoldDB" id="A0AA38MH22"/>
<sequence length="316" mass="34989">MSSNEEFIRKNKVVIIDDDKNTKLHYAAALGNLEEIDKIIASKQKLDPENYLGWTPLMMAIRNANALAVDTLLIKGADATKKNKFGINAFLISVTCGDIVVVEKLLNHLLTGGVSRQSLQRLFSPVSLAILYGHNHIFKYLLERSFDPNAAAPLTGITPLMFAAALGKEKLITKLLNFKANIHKKNHLGKTAVDIAHTRHNSVETNFDKTKARPQPLIIITSHNQNSPHLQLTPYPEAMGRKSSNTRTPSMVCTPRITPITPQFMPQMFFGSNFTPSQFISPGPPMAYHSFLNAAVTPSNFVSPLPSPQICYPNYV</sequence>
<evidence type="ECO:0000256" key="1">
    <source>
        <dbReference type="ARBA" id="ARBA00022737"/>
    </source>
</evidence>